<dbReference type="InterPro" id="IPR000943">
    <property type="entry name" value="RNA_pol_sigma70"/>
</dbReference>
<dbReference type="SUPFAM" id="SSF88659">
    <property type="entry name" value="Sigma3 and sigma4 domains of RNA polymerase sigma factors"/>
    <property type="match status" value="2"/>
</dbReference>
<dbReference type="InterPro" id="IPR007630">
    <property type="entry name" value="RNA_pol_sigma70_r4"/>
</dbReference>
<dbReference type="PRINTS" id="PR00046">
    <property type="entry name" value="SIGMA70FCT"/>
</dbReference>
<dbReference type="GO" id="GO:0006352">
    <property type="term" value="P:DNA-templated transcription initiation"/>
    <property type="evidence" value="ECO:0007669"/>
    <property type="project" value="InterPro"/>
</dbReference>
<dbReference type="GO" id="GO:0003677">
    <property type="term" value="F:DNA binding"/>
    <property type="evidence" value="ECO:0007669"/>
    <property type="project" value="UniProtKB-KW"/>
</dbReference>
<evidence type="ECO:0000256" key="4">
    <source>
        <dbReference type="ARBA" id="ARBA00023163"/>
    </source>
</evidence>
<sequence>MSAPAPTQHPYATSQVAAWADAVEAGVLAAAAREDPHVPWRNDATDEELAVLERAGARAQQEFVAANLGLVGAVLGPYVRTGAPAADLFQEGCLGLIAAVERFDHRRGVRFSTYATYWVRTCVSSATSRFASATTVPVSRNDQLRAARGVESALTQQLGRLPTVAEVATALGRDERWTAGLLGQRGVRSLEEVDERTLHRLSDAAEDRDDASRREPEVWARRLMATLTGFDRQVLELRLGFGGRSPSSLASVARELDVPVGRVRRAEVRALEQLRARCPSALARSAS</sequence>
<dbReference type="SUPFAM" id="SSF88946">
    <property type="entry name" value="Sigma2 domain of RNA polymerase sigma factors"/>
    <property type="match status" value="1"/>
</dbReference>
<dbReference type="EMBL" id="JACHZG010000001">
    <property type="protein sequence ID" value="MBB3327950.1"/>
    <property type="molecule type" value="Genomic_DNA"/>
</dbReference>
<dbReference type="Pfam" id="PF04542">
    <property type="entry name" value="Sigma70_r2"/>
    <property type="match status" value="1"/>
</dbReference>
<dbReference type="InterPro" id="IPR007627">
    <property type="entry name" value="RNA_pol_sigma70_r2"/>
</dbReference>
<dbReference type="PANTHER" id="PTHR30603">
    <property type="entry name" value="RNA POLYMERASE SIGMA FACTOR RPO"/>
    <property type="match status" value="1"/>
</dbReference>
<organism evidence="6 7">
    <name type="scientific">Microlunatus antarcticus</name>
    <dbReference type="NCBI Taxonomy" id="53388"/>
    <lineage>
        <taxon>Bacteria</taxon>
        <taxon>Bacillati</taxon>
        <taxon>Actinomycetota</taxon>
        <taxon>Actinomycetes</taxon>
        <taxon>Propionibacteriales</taxon>
        <taxon>Propionibacteriaceae</taxon>
        <taxon>Microlunatus</taxon>
    </lineage>
</organism>
<dbReference type="InterPro" id="IPR013325">
    <property type="entry name" value="RNA_pol_sigma_r2"/>
</dbReference>
<name>A0A7W5P7V7_9ACTN</name>
<dbReference type="RefSeq" id="WP_183339508.1">
    <property type="nucleotide sequence ID" value="NZ_JACHZG010000001.1"/>
</dbReference>
<dbReference type="Proteomes" id="UP000565572">
    <property type="component" value="Unassembled WGS sequence"/>
</dbReference>
<evidence type="ECO:0000256" key="3">
    <source>
        <dbReference type="ARBA" id="ARBA00023125"/>
    </source>
</evidence>
<dbReference type="PANTHER" id="PTHR30603:SF47">
    <property type="entry name" value="RNA POLYMERASE SIGMA FACTOR SIGD, CHLOROPLASTIC"/>
    <property type="match status" value="1"/>
</dbReference>
<evidence type="ECO:0000256" key="2">
    <source>
        <dbReference type="ARBA" id="ARBA00023082"/>
    </source>
</evidence>
<keyword evidence="2" id="KW-0731">Sigma factor</keyword>
<dbReference type="InterPro" id="IPR050239">
    <property type="entry name" value="Sigma-70_RNA_pol_init_factors"/>
</dbReference>
<dbReference type="InterPro" id="IPR014284">
    <property type="entry name" value="RNA_pol_sigma-70_dom"/>
</dbReference>
<accession>A0A7W5P7V7</accession>
<dbReference type="Gene3D" id="1.10.10.10">
    <property type="entry name" value="Winged helix-like DNA-binding domain superfamily/Winged helix DNA-binding domain"/>
    <property type="match status" value="2"/>
</dbReference>
<dbReference type="Pfam" id="PF04545">
    <property type="entry name" value="Sigma70_r4"/>
    <property type="match status" value="1"/>
</dbReference>
<dbReference type="AlphaFoldDB" id="A0A7W5P7V7"/>
<dbReference type="PROSITE" id="PS00715">
    <property type="entry name" value="SIGMA70_1"/>
    <property type="match status" value="1"/>
</dbReference>
<protein>
    <submittedName>
        <fullName evidence="6">RNA polymerase sigma factor (Sigma-70 family)</fullName>
    </submittedName>
</protein>
<evidence type="ECO:0000313" key="7">
    <source>
        <dbReference type="Proteomes" id="UP000565572"/>
    </source>
</evidence>
<dbReference type="GO" id="GO:0016987">
    <property type="term" value="F:sigma factor activity"/>
    <property type="evidence" value="ECO:0007669"/>
    <property type="project" value="UniProtKB-KW"/>
</dbReference>
<evidence type="ECO:0000259" key="5">
    <source>
        <dbReference type="PROSITE" id="PS00715"/>
    </source>
</evidence>
<keyword evidence="4" id="KW-0804">Transcription</keyword>
<evidence type="ECO:0000256" key="1">
    <source>
        <dbReference type="ARBA" id="ARBA00023015"/>
    </source>
</evidence>
<comment type="caution">
    <text evidence="6">The sequence shown here is derived from an EMBL/GenBank/DDBJ whole genome shotgun (WGS) entry which is preliminary data.</text>
</comment>
<keyword evidence="7" id="KW-1185">Reference proteome</keyword>
<keyword evidence="1" id="KW-0805">Transcription regulation</keyword>
<dbReference type="Gene3D" id="1.10.601.10">
    <property type="entry name" value="RNA Polymerase Primary Sigma Factor"/>
    <property type="match status" value="1"/>
</dbReference>
<dbReference type="InterPro" id="IPR036388">
    <property type="entry name" value="WH-like_DNA-bd_sf"/>
</dbReference>
<reference evidence="6 7" key="1">
    <citation type="submission" date="2020-08" db="EMBL/GenBank/DDBJ databases">
        <title>Sequencing the genomes of 1000 actinobacteria strains.</title>
        <authorList>
            <person name="Klenk H.-P."/>
        </authorList>
    </citation>
    <scope>NUCLEOTIDE SEQUENCE [LARGE SCALE GENOMIC DNA]</scope>
    <source>
        <strain evidence="6 7">DSM 11053</strain>
    </source>
</reference>
<dbReference type="InterPro" id="IPR013324">
    <property type="entry name" value="RNA_pol_sigma_r3/r4-like"/>
</dbReference>
<proteinExistence type="predicted"/>
<dbReference type="NCBIfam" id="TIGR02937">
    <property type="entry name" value="sigma70-ECF"/>
    <property type="match status" value="1"/>
</dbReference>
<keyword evidence="3" id="KW-0238">DNA-binding</keyword>
<evidence type="ECO:0000313" key="6">
    <source>
        <dbReference type="EMBL" id="MBB3327950.1"/>
    </source>
</evidence>
<gene>
    <name evidence="6" type="ORF">FHX39_002894</name>
</gene>
<feature type="domain" description="RNA polymerase sigma-70" evidence="5">
    <location>
        <begin position="87"/>
        <end position="100"/>
    </location>
</feature>